<dbReference type="InParanoid" id="A0A2J7QRH7"/>
<dbReference type="InterPro" id="IPR018247">
    <property type="entry name" value="EF_Hand_1_Ca_BS"/>
</dbReference>
<dbReference type="GO" id="GO:0042742">
    <property type="term" value="P:defense response to bacterium"/>
    <property type="evidence" value="ECO:0007669"/>
    <property type="project" value="UniProtKB-KW"/>
</dbReference>
<dbReference type="FunFam" id="1.10.530.10:FF:000019">
    <property type="entry name" value="lysozyme"/>
    <property type="match status" value="1"/>
</dbReference>
<dbReference type="AlphaFoldDB" id="A0A2J7QRH7"/>
<comment type="caution">
    <text evidence="8">The sequence shown here is derived from an EMBL/GenBank/DDBJ whole genome shotgun (WGS) entry which is preliminary data.</text>
</comment>
<evidence type="ECO:0000256" key="6">
    <source>
        <dbReference type="ARBA" id="ARBA00023295"/>
    </source>
</evidence>
<dbReference type="FunCoup" id="A0A2J7QRH7">
    <property type="interactions" value="37"/>
</dbReference>
<evidence type="ECO:0000256" key="4">
    <source>
        <dbReference type="ARBA" id="ARBA00022638"/>
    </source>
</evidence>
<feature type="disulfide bond" evidence="7">
    <location>
        <begin position="4"/>
        <end position="88"/>
    </location>
</feature>
<keyword evidence="7" id="KW-1015">Disulfide bond</keyword>
<comment type="catalytic activity">
    <reaction evidence="1">
        <text>Hydrolysis of (1-&gt;4)-beta-linkages between N-acetylmuramic acid and N-acetyl-D-glucosamine residues in a peptidoglycan and between N-acetyl-D-glucosamine residues in chitodextrins.</text>
        <dbReference type="EC" id="3.2.1.17"/>
    </reaction>
</comment>
<keyword evidence="4" id="KW-0081">Bacteriolytic enzyme</keyword>
<dbReference type="PROSITE" id="PS00018">
    <property type="entry name" value="EF_HAND_1"/>
    <property type="match status" value="1"/>
</dbReference>
<dbReference type="EC" id="3.2.1.17" evidence="2"/>
<organism evidence="8 9">
    <name type="scientific">Cryptotermes secundus</name>
    <dbReference type="NCBI Taxonomy" id="105785"/>
    <lineage>
        <taxon>Eukaryota</taxon>
        <taxon>Metazoa</taxon>
        <taxon>Ecdysozoa</taxon>
        <taxon>Arthropoda</taxon>
        <taxon>Hexapoda</taxon>
        <taxon>Insecta</taxon>
        <taxon>Pterygota</taxon>
        <taxon>Neoptera</taxon>
        <taxon>Polyneoptera</taxon>
        <taxon>Dictyoptera</taxon>
        <taxon>Blattodea</taxon>
        <taxon>Blattoidea</taxon>
        <taxon>Termitoidae</taxon>
        <taxon>Kalotermitidae</taxon>
        <taxon>Cryptotermitinae</taxon>
        <taxon>Cryptotermes</taxon>
    </lineage>
</organism>
<accession>A0A2J7QRH7</accession>
<dbReference type="PROSITE" id="PS51909">
    <property type="entry name" value="LYSOZYME_I"/>
    <property type="match status" value="1"/>
</dbReference>
<protein>
    <recommendedName>
        <fullName evidence="2">lysozyme</fullName>
        <ecNumber evidence="2">3.2.1.17</ecNumber>
    </recommendedName>
</protein>
<dbReference type="EMBL" id="NEVH01011897">
    <property type="protein sequence ID" value="PNF31173.1"/>
    <property type="molecule type" value="Genomic_DNA"/>
</dbReference>
<evidence type="ECO:0000256" key="3">
    <source>
        <dbReference type="ARBA" id="ARBA00022529"/>
    </source>
</evidence>
<dbReference type="PANTHER" id="PTHR11195:SF22">
    <property type="entry name" value="LYSOZYME"/>
    <property type="match status" value="1"/>
</dbReference>
<keyword evidence="6" id="KW-0326">Glycosidase</keyword>
<dbReference type="OrthoDB" id="6337871at2759"/>
<gene>
    <name evidence="8" type="ORF">B7P43_G15159</name>
</gene>
<proteinExistence type="predicted"/>
<name>A0A2J7QRH7_9NEOP</name>
<keyword evidence="5" id="KW-0378">Hydrolase</keyword>
<dbReference type="GO" id="GO:0031640">
    <property type="term" value="P:killing of cells of another organism"/>
    <property type="evidence" value="ECO:0007669"/>
    <property type="project" value="UniProtKB-KW"/>
</dbReference>
<evidence type="ECO:0000256" key="7">
    <source>
        <dbReference type="PIRSR" id="PIRSR608597-3"/>
    </source>
</evidence>
<dbReference type="STRING" id="105785.A0A2J7QRH7"/>
<sequence length="127" mass="14396">MELCMGCICEATSNCNLTFHCTRGLCGPFLISRIYWKEAGRPTIPGDHPNNKGAYIRCVTEPYCAAATVHRYLARYAQDCDGNGRIDCEDYAKIHYMGGRQCTIHMQQLGYYKVFKECHKSIQQLTG</sequence>
<dbReference type="Proteomes" id="UP000235965">
    <property type="component" value="Unassembled WGS sequence"/>
</dbReference>
<dbReference type="InterPro" id="IPR008597">
    <property type="entry name" value="Invert_lysozyme"/>
</dbReference>
<keyword evidence="3" id="KW-0929">Antimicrobial</keyword>
<dbReference type="GO" id="GO:0003796">
    <property type="term" value="F:lysozyme activity"/>
    <property type="evidence" value="ECO:0007669"/>
    <property type="project" value="UniProtKB-EC"/>
</dbReference>
<evidence type="ECO:0000256" key="5">
    <source>
        <dbReference type="ARBA" id="ARBA00022801"/>
    </source>
</evidence>
<dbReference type="CDD" id="cd16890">
    <property type="entry name" value="lyz_i"/>
    <property type="match status" value="1"/>
</dbReference>
<feature type="disulfide bond" evidence="7">
    <location>
        <begin position="9"/>
        <end position="15"/>
    </location>
</feature>
<evidence type="ECO:0000313" key="9">
    <source>
        <dbReference type="Proteomes" id="UP000235965"/>
    </source>
</evidence>
<evidence type="ECO:0000256" key="1">
    <source>
        <dbReference type="ARBA" id="ARBA00000632"/>
    </source>
</evidence>
<feature type="disulfide bond" evidence="7">
    <location>
        <begin position="58"/>
        <end position="64"/>
    </location>
</feature>
<dbReference type="Gene3D" id="1.10.530.10">
    <property type="match status" value="1"/>
</dbReference>
<dbReference type="PANTHER" id="PTHR11195">
    <property type="entry name" value="DESTABILASE-RELATED"/>
    <property type="match status" value="1"/>
</dbReference>
<reference evidence="8 9" key="1">
    <citation type="submission" date="2017-12" db="EMBL/GenBank/DDBJ databases">
        <title>Hemimetabolous genomes reveal molecular basis of termite eusociality.</title>
        <authorList>
            <person name="Harrison M.C."/>
            <person name="Jongepier E."/>
            <person name="Robertson H.M."/>
            <person name="Arning N."/>
            <person name="Bitard-Feildel T."/>
            <person name="Chao H."/>
            <person name="Childers C.P."/>
            <person name="Dinh H."/>
            <person name="Doddapaneni H."/>
            <person name="Dugan S."/>
            <person name="Gowin J."/>
            <person name="Greiner C."/>
            <person name="Han Y."/>
            <person name="Hu H."/>
            <person name="Hughes D.S.T."/>
            <person name="Huylmans A.-K."/>
            <person name="Kemena C."/>
            <person name="Kremer L.P.M."/>
            <person name="Lee S.L."/>
            <person name="Lopez-Ezquerra A."/>
            <person name="Mallet L."/>
            <person name="Monroy-Kuhn J.M."/>
            <person name="Moser A."/>
            <person name="Murali S.C."/>
            <person name="Muzny D.M."/>
            <person name="Otani S."/>
            <person name="Piulachs M.-D."/>
            <person name="Poelchau M."/>
            <person name="Qu J."/>
            <person name="Schaub F."/>
            <person name="Wada-Katsumata A."/>
            <person name="Worley K.C."/>
            <person name="Xie Q."/>
            <person name="Ylla G."/>
            <person name="Poulsen M."/>
            <person name="Gibbs R.A."/>
            <person name="Schal C."/>
            <person name="Richards S."/>
            <person name="Belles X."/>
            <person name="Korb J."/>
            <person name="Bornberg-Bauer E."/>
        </authorList>
    </citation>
    <scope>NUCLEOTIDE SEQUENCE [LARGE SCALE GENOMIC DNA]</scope>
    <source>
        <tissue evidence="8">Whole body</tissue>
    </source>
</reference>
<keyword evidence="9" id="KW-1185">Reference proteome</keyword>
<evidence type="ECO:0000313" key="8">
    <source>
        <dbReference type="EMBL" id="PNF31173.1"/>
    </source>
</evidence>
<dbReference type="Pfam" id="PF05497">
    <property type="entry name" value="Destabilase"/>
    <property type="match status" value="1"/>
</dbReference>
<evidence type="ECO:0000256" key="2">
    <source>
        <dbReference type="ARBA" id="ARBA00012732"/>
    </source>
</evidence>